<evidence type="ECO:0000256" key="2">
    <source>
        <dbReference type="ARBA" id="ARBA00022692"/>
    </source>
</evidence>
<keyword evidence="2 5" id="KW-0812">Transmembrane</keyword>
<dbReference type="GO" id="GO:0016020">
    <property type="term" value="C:membrane"/>
    <property type="evidence" value="ECO:0007669"/>
    <property type="project" value="UniProtKB-SubCell"/>
</dbReference>
<accession>A0A6J7KD60</accession>
<evidence type="ECO:0000256" key="5">
    <source>
        <dbReference type="SAM" id="Phobius"/>
    </source>
</evidence>
<evidence type="ECO:0000313" key="7">
    <source>
        <dbReference type="EMBL" id="CAB4953766.1"/>
    </source>
</evidence>
<feature type="transmembrane region" description="Helical" evidence="5">
    <location>
        <begin position="20"/>
        <end position="38"/>
    </location>
</feature>
<keyword evidence="4 5" id="KW-0472">Membrane</keyword>
<feature type="domain" description="RDD" evidence="6">
    <location>
        <begin position="44"/>
        <end position="95"/>
    </location>
</feature>
<evidence type="ECO:0000256" key="3">
    <source>
        <dbReference type="ARBA" id="ARBA00022989"/>
    </source>
</evidence>
<protein>
    <submittedName>
        <fullName evidence="7">Unannotated protein</fullName>
    </submittedName>
</protein>
<comment type="subcellular location">
    <subcellularLocation>
        <location evidence="1">Membrane</location>
        <topology evidence="1">Multi-pass membrane protein</topology>
    </subcellularLocation>
</comment>
<sequence length="126" mass="14186">MRAVTTLTRMKHEISLGRRLLGLTIDWLMCYAIAFGLLGDTRLTLVVFFFETLILTAFGGATAGHRLIRVKVVNFQTGANPTLWQALIRTILLCLVVTAITYDENGRGIHERLSRTRLLDLRKITA</sequence>
<dbReference type="EMBL" id="CAFBNQ010000021">
    <property type="protein sequence ID" value="CAB4953766.1"/>
    <property type="molecule type" value="Genomic_DNA"/>
</dbReference>
<dbReference type="Pfam" id="PF06271">
    <property type="entry name" value="RDD"/>
    <property type="match status" value="1"/>
</dbReference>
<evidence type="ECO:0000256" key="1">
    <source>
        <dbReference type="ARBA" id="ARBA00004141"/>
    </source>
</evidence>
<proteinExistence type="predicted"/>
<feature type="transmembrane region" description="Helical" evidence="5">
    <location>
        <begin position="45"/>
        <end position="63"/>
    </location>
</feature>
<dbReference type="InterPro" id="IPR010432">
    <property type="entry name" value="RDD"/>
</dbReference>
<organism evidence="7">
    <name type="scientific">freshwater metagenome</name>
    <dbReference type="NCBI Taxonomy" id="449393"/>
    <lineage>
        <taxon>unclassified sequences</taxon>
        <taxon>metagenomes</taxon>
        <taxon>ecological metagenomes</taxon>
    </lineage>
</organism>
<evidence type="ECO:0000256" key="4">
    <source>
        <dbReference type="ARBA" id="ARBA00023136"/>
    </source>
</evidence>
<reference evidence="7" key="1">
    <citation type="submission" date="2020-05" db="EMBL/GenBank/DDBJ databases">
        <authorList>
            <person name="Chiriac C."/>
            <person name="Salcher M."/>
            <person name="Ghai R."/>
            <person name="Kavagutti S V."/>
        </authorList>
    </citation>
    <scope>NUCLEOTIDE SEQUENCE</scope>
</reference>
<dbReference type="AlphaFoldDB" id="A0A6J7KD60"/>
<keyword evidence="3 5" id="KW-1133">Transmembrane helix</keyword>
<evidence type="ECO:0000259" key="6">
    <source>
        <dbReference type="Pfam" id="PF06271"/>
    </source>
</evidence>
<name>A0A6J7KD60_9ZZZZ</name>
<gene>
    <name evidence="7" type="ORF">UFOPK3861_00351</name>
</gene>